<evidence type="ECO:0000256" key="1">
    <source>
        <dbReference type="SAM" id="MobiDB-lite"/>
    </source>
</evidence>
<evidence type="ECO:0000313" key="4">
    <source>
        <dbReference type="Proteomes" id="UP000053647"/>
    </source>
</evidence>
<dbReference type="EMBL" id="KN819602">
    <property type="protein sequence ID" value="KIJ08541.1"/>
    <property type="molecule type" value="Genomic_DNA"/>
</dbReference>
<organism evidence="3 4">
    <name type="scientific">Paxillus involutus ATCC 200175</name>
    <dbReference type="NCBI Taxonomy" id="664439"/>
    <lineage>
        <taxon>Eukaryota</taxon>
        <taxon>Fungi</taxon>
        <taxon>Dikarya</taxon>
        <taxon>Basidiomycota</taxon>
        <taxon>Agaricomycotina</taxon>
        <taxon>Agaricomycetes</taxon>
        <taxon>Agaricomycetidae</taxon>
        <taxon>Boletales</taxon>
        <taxon>Paxilineae</taxon>
        <taxon>Paxillaceae</taxon>
        <taxon>Paxillus</taxon>
    </lineage>
</organism>
<reference evidence="4" key="2">
    <citation type="submission" date="2015-01" db="EMBL/GenBank/DDBJ databases">
        <title>Evolutionary Origins and Diversification of the Mycorrhizal Mutualists.</title>
        <authorList>
            <consortium name="DOE Joint Genome Institute"/>
            <consortium name="Mycorrhizal Genomics Consortium"/>
            <person name="Kohler A."/>
            <person name="Kuo A."/>
            <person name="Nagy L.G."/>
            <person name="Floudas D."/>
            <person name="Copeland A."/>
            <person name="Barry K.W."/>
            <person name="Cichocki N."/>
            <person name="Veneault-Fourrey C."/>
            <person name="LaButti K."/>
            <person name="Lindquist E.A."/>
            <person name="Lipzen A."/>
            <person name="Lundell T."/>
            <person name="Morin E."/>
            <person name="Murat C."/>
            <person name="Riley R."/>
            <person name="Ohm R."/>
            <person name="Sun H."/>
            <person name="Tunlid A."/>
            <person name="Henrissat B."/>
            <person name="Grigoriev I.V."/>
            <person name="Hibbett D.S."/>
            <person name="Martin F."/>
        </authorList>
    </citation>
    <scope>NUCLEOTIDE SEQUENCE [LARGE SCALE GENOMIC DNA]</scope>
    <source>
        <strain evidence="4">ATCC 200175</strain>
    </source>
</reference>
<evidence type="ECO:0000256" key="2">
    <source>
        <dbReference type="SAM" id="Phobius"/>
    </source>
</evidence>
<gene>
    <name evidence="3" type="ORF">PAXINDRAFT_18338</name>
</gene>
<dbReference type="Proteomes" id="UP000053647">
    <property type="component" value="Unassembled WGS sequence"/>
</dbReference>
<feature type="region of interest" description="Disordered" evidence="1">
    <location>
        <begin position="30"/>
        <end position="64"/>
    </location>
</feature>
<feature type="region of interest" description="Disordered" evidence="1">
    <location>
        <begin position="345"/>
        <end position="399"/>
    </location>
</feature>
<feature type="region of interest" description="Disordered" evidence="1">
    <location>
        <begin position="202"/>
        <end position="243"/>
    </location>
</feature>
<feature type="compositionally biased region" description="Low complexity" evidence="1">
    <location>
        <begin position="375"/>
        <end position="389"/>
    </location>
</feature>
<protein>
    <recommendedName>
        <fullName evidence="5">Mid2 domain-containing protein</fullName>
    </recommendedName>
</protein>
<feature type="region of interest" description="Disordered" evidence="1">
    <location>
        <begin position="261"/>
        <end position="311"/>
    </location>
</feature>
<keyword evidence="2" id="KW-0812">Transmembrane</keyword>
<feature type="region of interest" description="Disordered" evidence="1">
    <location>
        <begin position="84"/>
        <end position="109"/>
    </location>
</feature>
<dbReference type="AlphaFoldDB" id="A0A0C9TMP0"/>
<dbReference type="OrthoDB" id="2689783at2759"/>
<keyword evidence="2" id="KW-1133">Transmembrane helix</keyword>
<keyword evidence="4" id="KW-1185">Reference proteome</keyword>
<dbReference type="HOGENOM" id="CLU_034393_0_0_1"/>
<evidence type="ECO:0008006" key="5">
    <source>
        <dbReference type="Google" id="ProtNLM"/>
    </source>
</evidence>
<evidence type="ECO:0000313" key="3">
    <source>
        <dbReference type="EMBL" id="KIJ08541.1"/>
    </source>
</evidence>
<keyword evidence="2" id="KW-0472">Membrane</keyword>
<name>A0A0C9TMP0_PAXIN</name>
<reference evidence="3 4" key="1">
    <citation type="submission" date="2014-06" db="EMBL/GenBank/DDBJ databases">
        <authorList>
            <consortium name="DOE Joint Genome Institute"/>
            <person name="Kuo A."/>
            <person name="Kohler A."/>
            <person name="Nagy L.G."/>
            <person name="Floudas D."/>
            <person name="Copeland A."/>
            <person name="Barry K.W."/>
            <person name="Cichocki N."/>
            <person name="Veneault-Fourrey C."/>
            <person name="LaButti K."/>
            <person name="Lindquist E.A."/>
            <person name="Lipzen A."/>
            <person name="Lundell T."/>
            <person name="Morin E."/>
            <person name="Murat C."/>
            <person name="Sun H."/>
            <person name="Tunlid A."/>
            <person name="Henrissat B."/>
            <person name="Grigoriev I.V."/>
            <person name="Hibbett D.S."/>
            <person name="Martin F."/>
            <person name="Nordberg H.P."/>
            <person name="Cantor M.N."/>
            <person name="Hua S.X."/>
        </authorList>
    </citation>
    <scope>NUCLEOTIDE SEQUENCE [LARGE SCALE GENOMIC DNA]</scope>
    <source>
        <strain evidence="3 4">ATCC 200175</strain>
    </source>
</reference>
<feature type="transmembrane region" description="Helical" evidence="2">
    <location>
        <begin position="113"/>
        <end position="138"/>
    </location>
</feature>
<feature type="compositionally biased region" description="Low complexity" evidence="1">
    <location>
        <begin position="222"/>
        <end position="243"/>
    </location>
</feature>
<feature type="compositionally biased region" description="Low complexity" evidence="1">
    <location>
        <begin position="289"/>
        <end position="302"/>
    </location>
</feature>
<sequence>MTVLTWNGGISGMMLDYIDVNQAAVAAPTSNAAQSTSSTPSATTATPTSLAQTTSGSASQTTSGASSAASASIVSIQTYQISTGTASPSTASGSSTGAPPVSSSSSSSKKTNVAVVAGGVAGGVAGLLGLAVLAICCFRRRRRIQSLNDRPSPLLRPGPESRFTDSATENPFASTAAISMSRLPGASRPLQAWTESDAASNFAAGRDPTMSSPTGNLSHMRATSSGNDSSAASAPSPTSAAVSSADVGNSAFFDVGAAAAGAPQESSSPTRPLPVPGSSGYPNEKLRQPSLHSVSASVHASPDVPPARPNPTLTDGQADFVNSLFNNNVPAPVVARVLERMLANPQGGGGTGANDPELRAHFGSDDPPAGPWSSGATEFGDGETTFGTAPPSYDFVRAQ</sequence>
<accession>A0A0C9TMP0</accession>
<proteinExistence type="predicted"/>